<dbReference type="Pfam" id="PF20148">
    <property type="entry name" value="DUF6531"/>
    <property type="match status" value="1"/>
</dbReference>
<dbReference type="Gene3D" id="2.180.10.10">
    <property type="entry name" value="RHS repeat-associated core"/>
    <property type="match status" value="1"/>
</dbReference>
<keyword evidence="3" id="KW-1185">Reference proteome</keyword>
<dbReference type="Proteomes" id="UP001207294">
    <property type="component" value="Unassembled WGS sequence"/>
</dbReference>
<feature type="domain" description="DUF6531" evidence="1">
    <location>
        <begin position="68"/>
        <end position="133"/>
    </location>
</feature>
<evidence type="ECO:0000313" key="2">
    <source>
        <dbReference type="EMBL" id="MCV4379313.1"/>
    </source>
</evidence>
<organism evidence="2 3">
    <name type="scientific">Pseudomonas capsici</name>
    <dbReference type="NCBI Taxonomy" id="2810614"/>
    <lineage>
        <taxon>Bacteria</taxon>
        <taxon>Pseudomonadati</taxon>
        <taxon>Pseudomonadota</taxon>
        <taxon>Gammaproteobacteria</taxon>
        <taxon>Pseudomonadales</taxon>
        <taxon>Pseudomonadaceae</taxon>
        <taxon>Pseudomonas</taxon>
    </lineage>
</organism>
<name>A0ABT3C2K2_9PSED</name>
<dbReference type="RefSeq" id="WP_206403156.1">
    <property type="nucleotide sequence ID" value="NZ_JAFGZD010000026.1"/>
</dbReference>
<dbReference type="EMBL" id="JAOXML010000025">
    <property type="protein sequence ID" value="MCV4379313.1"/>
    <property type="molecule type" value="Genomic_DNA"/>
</dbReference>
<accession>A0ABT3C2K2</accession>
<gene>
    <name evidence="2" type="ORF">OH718_22185</name>
</gene>
<protein>
    <submittedName>
        <fullName evidence="2">DUF6531 domain-containing protein</fullName>
    </submittedName>
</protein>
<reference evidence="2 3" key="1">
    <citation type="submission" date="2022-10" db="EMBL/GenBank/DDBJ databases">
        <title>Characterization of Pseudomonas capsici strains from pepper and tomato in Georgia.</title>
        <authorList>
            <person name="Zhao M."/>
            <person name="Dutta B."/>
        </authorList>
    </citation>
    <scope>NUCLEOTIDE SEQUENCE [LARGE SCALE GENOMIC DNA]</scope>
    <source>
        <strain evidence="2 3">Pc20-5</strain>
    </source>
</reference>
<comment type="caution">
    <text evidence="2">The sequence shown here is derived from an EMBL/GenBank/DDBJ whole genome shotgun (WGS) entry which is preliminary data.</text>
</comment>
<evidence type="ECO:0000313" key="3">
    <source>
        <dbReference type="Proteomes" id="UP001207294"/>
    </source>
</evidence>
<sequence length="431" mass="47779">MEDILKKRSRDSRNMWAYVLAAFILTSSPMTVWGMGCDIVLPLDGEVGGGGDDEARNDDMPQPCGMVGNPINLISGNKFQEEIDYTGKGVSPISLKRVYNSYDGVWRHNYSDNLSIGQFVITYVRADGTRHVFMRKSFQPLYGATGKLSASGSGYLHTATDGSQMTFDSAGKLTSIKDTEGLVQTLTYSANNTVTVRNVFGQTLVMTLGVLSQLTSAKVGGLSITYSYAADGTRIASLSKIVDGKTLTRKYHYEVPNASWLLTGITDERGVRFATWTYDDSYRAISSEHTGSVESSKLSYKDDLTTIVTNELGKQTTYKFKTIYFSRRIVEIIGEPTPSCPYSNSKFEYDKKGRMSAWIDNMGVRSEYYYNDRDLMVRTVVAVGTAVSKETLTEWHATFQKPVKVTTPTSITTYSYDAQGRLINTSVVSRV</sequence>
<dbReference type="NCBIfam" id="TIGR01643">
    <property type="entry name" value="YD_repeat_2x"/>
    <property type="match status" value="1"/>
</dbReference>
<dbReference type="GeneID" id="93563980"/>
<dbReference type="InterPro" id="IPR006530">
    <property type="entry name" value="YD"/>
</dbReference>
<proteinExistence type="predicted"/>
<evidence type="ECO:0000259" key="1">
    <source>
        <dbReference type="Pfam" id="PF20148"/>
    </source>
</evidence>
<dbReference type="InterPro" id="IPR045351">
    <property type="entry name" value="DUF6531"/>
</dbReference>